<evidence type="ECO:0000256" key="1">
    <source>
        <dbReference type="SAM" id="MobiDB-lite"/>
    </source>
</evidence>
<dbReference type="RefSeq" id="WP_109940182.1">
    <property type="nucleotide sequence ID" value="NZ_CP176366.1"/>
</dbReference>
<keyword evidence="2" id="KW-1133">Transmembrane helix</keyword>
<protein>
    <submittedName>
        <fullName evidence="3">Uncharacterized protein</fullName>
    </submittedName>
</protein>
<dbReference type="Proteomes" id="UP000245934">
    <property type="component" value="Unassembled WGS sequence"/>
</dbReference>
<gene>
    <name evidence="3" type="ORF">DLD82_05940</name>
</gene>
<feature type="region of interest" description="Disordered" evidence="1">
    <location>
        <begin position="64"/>
        <end position="89"/>
    </location>
</feature>
<feature type="compositionally biased region" description="Basic residues" evidence="1">
    <location>
        <begin position="80"/>
        <end position="89"/>
    </location>
</feature>
<evidence type="ECO:0000313" key="3">
    <source>
        <dbReference type="EMBL" id="PWR75321.1"/>
    </source>
</evidence>
<dbReference type="OrthoDB" id="115550at2157"/>
<organism evidence="3 4">
    <name type="scientific">Methanospirillum stamsii</name>
    <dbReference type="NCBI Taxonomy" id="1277351"/>
    <lineage>
        <taxon>Archaea</taxon>
        <taxon>Methanobacteriati</taxon>
        <taxon>Methanobacteriota</taxon>
        <taxon>Stenosarchaea group</taxon>
        <taxon>Methanomicrobia</taxon>
        <taxon>Methanomicrobiales</taxon>
        <taxon>Methanospirillaceae</taxon>
        <taxon>Methanospirillum</taxon>
    </lineage>
</organism>
<feature type="transmembrane region" description="Helical" evidence="2">
    <location>
        <begin position="6"/>
        <end position="25"/>
    </location>
</feature>
<proteinExistence type="predicted"/>
<sequence>MKYLNIRMWGPFYILGLLLVLYVMWTVEEIRPQGLALFLGSFLILFVVGINFYVMYSEVKAHDEKTDKNRELSGLEPLPKKKGFLKKGK</sequence>
<accession>A0A2V2NI82</accession>
<dbReference type="AlphaFoldDB" id="A0A2V2NI82"/>
<keyword evidence="4" id="KW-1185">Reference proteome</keyword>
<dbReference type="GeneID" id="97610753"/>
<keyword evidence="2" id="KW-0472">Membrane</keyword>
<evidence type="ECO:0000313" key="4">
    <source>
        <dbReference type="Proteomes" id="UP000245934"/>
    </source>
</evidence>
<comment type="caution">
    <text evidence="3">The sequence shown here is derived from an EMBL/GenBank/DDBJ whole genome shotgun (WGS) entry which is preliminary data.</text>
</comment>
<reference evidence="3 4" key="1">
    <citation type="submission" date="2018-05" db="EMBL/GenBank/DDBJ databases">
        <title>Draft genome of Methanospirillum stamsii Pt1.</title>
        <authorList>
            <person name="Dueholm M.S."/>
            <person name="Nielsen P.H."/>
            <person name="Bakmann L.F."/>
            <person name="Otzen D.E."/>
        </authorList>
    </citation>
    <scope>NUCLEOTIDE SEQUENCE [LARGE SCALE GENOMIC DNA]</scope>
    <source>
        <strain evidence="3 4">Pt1</strain>
    </source>
</reference>
<keyword evidence="2" id="KW-0812">Transmembrane</keyword>
<dbReference type="EMBL" id="QGMZ01000011">
    <property type="protein sequence ID" value="PWR75321.1"/>
    <property type="molecule type" value="Genomic_DNA"/>
</dbReference>
<evidence type="ECO:0000256" key="2">
    <source>
        <dbReference type="SAM" id="Phobius"/>
    </source>
</evidence>
<feature type="transmembrane region" description="Helical" evidence="2">
    <location>
        <begin position="37"/>
        <end position="56"/>
    </location>
</feature>
<name>A0A2V2NI82_9EURY</name>
<feature type="compositionally biased region" description="Basic and acidic residues" evidence="1">
    <location>
        <begin position="64"/>
        <end position="73"/>
    </location>
</feature>